<dbReference type="InterPro" id="IPR035897">
    <property type="entry name" value="Toll_tir_struct_dom_sf"/>
</dbReference>
<dbReference type="EMBL" id="CP023315">
    <property type="protein sequence ID" value="ATC31968.1"/>
    <property type="molecule type" value="Genomic_DNA"/>
</dbReference>
<protein>
    <submittedName>
        <fullName evidence="3">TIR domain-containing protein</fullName>
    </submittedName>
</protein>
<accession>A0A290MIY0</accession>
<keyword evidence="1" id="KW-1133">Transmembrane helix</keyword>
<dbReference type="Pfam" id="PF08937">
    <property type="entry name" value="ThsB_TIR"/>
    <property type="match status" value="1"/>
</dbReference>
<dbReference type="Proteomes" id="UP000217311">
    <property type="component" value="Chromosome"/>
</dbReference>
<keyword evidence="1" id="KW-0812">Transmembrane</keyword>
<dbReference type="InterPro" id="IPR011990">
    <property type="entry name" value="TPR-like_helical_dom_sf"/>
</dbReference>
<proteinExistence type="predicted"/>
<dbReference type="Gene3D" id="3.40.50.10140">
    <property type="entry name" value="Toll/interleukin-1 receptor homology (TIR) domain"/>
    <property type="match status" value="1"/>
</dbReference>
<sequence length="688" mass="75842">MMDSRQRYKAFISYSHHDRKAAEWLHRALENYRAPPGLRTALGEASASALRPIFRDRDELSAAADLSEAIRDALDHSDALIILCSPHAAASRWVDKEVAHFLSQSGADKVISVIAPDAPEGVALLELAPPALRAALPEGVEPLAVDLRPDADGQRLAKLKIAARLLGVSLDRLVQRDARRRLRLMTAFSAVALAITVGMGAMTVVTLKSRQIAREQRDETEALVAYMLGDLREQLEPVGRLDLLDGVSAKVLAYYAKAQSDRLDDNALAQRAKAQTLLGTIREQRGDLAGAQDAFAQAAATTHALVQRSPNDGDRVFDEAQNVFWLAYMEWRRGELARAERGFQRYAALAQRLVEIDPNRADWRIEVAYAKNNLGTLLFEQGRADEALAQFRAAFVIFEAERIKAPGDKKRLTDTANSRGWLADSLIVLGKPREALAERKAAVGLLEQGAAAFPTDQRLAARSVTAQLGLARLQFSLGRLDEARSRSLIAVNRLRELAALDPTNTRWQDYQLGGEIDRVDFATWSDDLAEARSRHKAATASLARLRKGDQSGTWTVDREGRLTRQAIVLALREGDADLARSLAKSLAERLQSSISEPDTAFDRSDLLGYAQWVAKEPEATIKTLTPRRKSLTPASRDVLARAYLTVGRREEAAMIVRSLKQEGYEHPEFVAFWRESPAGGIGKMGASK</sequence>
<dbReference type="AlphaFoldDB" id="A0A290MIY0"/>
<dbReference type="Pfam" id="PF07721">
    <property type="entry name" value="TPR_4"/>
    <property type="match status" value="2"/>
</dbReference>
<evidence type="ECO:0000313" key="4">
    <source>
        <dbReference type="Proteomes" id="UP000217311"/>
    </source>
</evidence>
<dbReference type="Gene3D" id="1.25.40.10">
    <property type="entry name" value="Tetratricopeptide repeat domain"/>
    <property type="match status" value="1"/>
</dbReference>
<gene>
    <name evidence="3" type="ORF">CA606_06145</name>
</gene>
<evidence type="ECO:0000313" key="3">
    <source>
        <dbReference type="EMBL" id="ATC31968.1"/>
    </source>
</evidence>
<dbReference type="SUPFAM" id="SSF48452">
    <property type="entry name" value="TPR-like"/>
    <property type="match status" value="1"/>
</dbReference>
<reference evidence="4" key="1">
    <citation type="submission" date="2017-09" db="EMBL/GenBank/DDBJ databases">
        <title>Genome evolution observed in wild isolates of Caulobacter crescentus.</title>
        <authorList>
            <person name="Ely B."/>
            <person name="Wilson K."/>
            <person name="Scott D."/>
        </authorList>
    </citation>
    <scope>NUCLEOTIDE SEQUENCE [LARGE SCALE GENOMIC DNA]</scope>
    <source>
        <strain evidence="4">CB13b1a</strain>
    </source>
</reference>
<organism evidence="3 4">
    <name type="scientific">Caulobacter vibrioides</name>
    <name type="common">Caulobacter crescentus</name>
    <dbReference type="NCBI Taxonomy" id="155892"/>
    <lineage>
        <taxon>Bacteria</taxon>
        <taxon>Pseudomonadati</taxon>
        <taxon>Pseudomonadota</taxon>
        <taxon>Alphaproteobacteria</taxon>
        <taxon>Caulobacterales</taxon>
        <taxon>Caulobacteraceae</taxon>
        <taxon>Caulobacter</taxon>
    </lineage>
</organism>
<dbReference type="InterPro" id="IPR015032">
    <property type="entry name" value="ThsB__TIR-like_domain"/>
</dbReference>
<dbReference type="PROSITE" id="PS50104">
    <property type="entry name" value="TIR"/>
    <property type="match status" value="1"/>
</dbReference>
<feature type="transmembrane region" description="Helical" evidence="1">
    <location>
        <begin position="182"/>
        <end position="207"/>
    </location>
</feature>
<dbReference type="SUPFAM" id="SSF52200">
    <property type="entry name" value="Toll/Interleukin receptor TIR domain"/>
    <property type="match status" value="1"/>
</dbReference>
<dbReference type="GO" id="GO:0007165">
    <property type="term" value="P:signal transduction"/>
    <property type="evidence" value="ECO:0007669"/>
    <property type="project" value="InterPro"/>
</dbReference>
<evidence type="ECO:0000256" key="1">
    <source>
        <dbReference type="SAM" id="Phobius"/>
    </source>
</evidence>
<dbReference type="InterPro" id="IPR000157">
    <property type="entry name" value="TIR_dom"/>
</dbReference>
<keyword evidence="1" id="KW-0472">Membrane</keyword>
<feature type="domain" description="TIR" evidence="2">
    <location>
        <begin position="6"/>
        <end position="169"/>
    </location>
</feature>
<name>A0A290MIY0_CAUVI</name>
<evidence type="ECO:0000259" key="2">
    <source>
        <dbReference type="PROSITE" id="PS50104"/>
    </source>
</evidence>
<dbReference type="InterPro" id="IPR011717">
    <property type="entry name" value="TPR-4"/>
</dbReference>
<dbReference type="GO" id="GO:0042802">
    <property type="term" value="F:identical protein binding"/>
    <property type="evidence" value="ECO:0007669"/>
    <property type="project" value="InterPro"/>
</dbReference>